<organism evidence="1 2">
    <name type="scientific">Paraburkholderia kirstenboschensis</name>
    <dbReference type="NCBI Taxonomy" id="1245436"/>
    <lineage>
        <taxon>Bacteria</taxon>
        <taxon>Pseudomonadati</taxon>
        <taxon>Pseudomonadota</taxon>
        <taxon>Betaproteobacteria</taxon>
        <taxon>Burkholderiales</taxon>
        <taxon>Burkholderiaceae</taxon>
        <taxon>Paraburkholderia</taxon>
    </lineage>
</organism>
<dbReference type="PANTHER" id="PTHR38733">
    <property type="entry name" value="PROTEIN MCRC"/>
    <property type="match status" value="1"/>
</dbReference>
<sequence length="470" mass="51977">MSRFSLAVFERECLRVATDEQVARQRQLAREFSRDDNEALLVTEAEASTLVKLNSVQRGFCVREGERIALSMHCGLVRLPSGRLGGGASPKSGVEVTTLEILPKVWGGMGETRANAASLAGTGSRPERLARARRALLRLLQCGENLPISPIDVAPQAPDRAPLLDLFIRSFLREALRVAKGGLLTRYVETVDDQSVLRGRLLLVESERLAASRPGLWRCLRDDLSLDNPYNQALLAAIERCRPHLRKRSTERLWLEARAFFSDVSLVRIDAESVAKLKRARETTRYNEALRWAQLLLDLLSPSLAAGSSPAPALLFNMETLFEHWVARHERANAPEGIAVQLKGAVRCLATIGPTIDAPSGSGRAIQAFRLMPDVQLWSEKTDRRAGSPQAIVDAKWKELRPARPDWGVDESDVRQVLAYMIRFGCRQARLAYPILSGAELPPEGPPTFWISLNCGETASVEVTLVPIDA</sequence>
<dbReference type="PANTHER" id="PTHR38733:SF1">
    <property type="entry name" value="TYPE IV METHYL-DIRECTED RESTRICTION ENZYME ECOKMCRBC"/>
    <property type="match status" value="1"/>
</dbReference>
<name>A0ABZ0ENJ3_9BURK</name>
<reference evidence="1 2" key="1">
    <citation type="submission" date="2023-10" db="EMBL/GenBank/DDBJ databases">
        <title>Surface-active antibiotics is a multifunctional adaptation for post-fire microbes.</title>
        <authorList>
            <person name="Liu M.D."/>
            <person name="Du Y."/>
            <person name="Koupaei S.K."/>
            <person name="Kim N.R."/>
            <person name="Zhang W."/>
            <person name="Traxler M.F."/>
        </authorList>
    </citation>
    <scope>NUCLEOTIDE SEQUENCE [LARGE SCALE GENOMIC DNA]</scope>
    <source>
        <strain evidence="1 2">F3</strain>
    </source>
</reference>
<dbReference type="Pfam" id="PF10117">
    <property type="entry name" value="McrBC"/>
    <property type="match status" value="1"/>
</dbReference>
<dbReference type="RefSeq" id="WP_317020494.1">
    <property type="nucleotide sequence ID" value="NZ_CP136513.1"/>
</dbReference>
<dbReference type="EMBL" id="CP136513">
    <property type="protein sequence ID" value="WOD18156.1"/>
    <property type="molecule type" value="Genomic_DNA"/>
</dbReference>
<evidence type="ECO:0000313" key="1">
    <source>
        <dbReference type="EMBL" id="WOD18156.1"/>
    </source>
</evidence>
<evidence type="ECO:0000313" key="2">
    <source>
        <dbReference type="Proteomes" id="UP001302652"/>
    </source>
</evidence>
<proteinExistence type="predicted"/>
<accession>A0ABZ0ENJ3</accession>
<dbReference type="InterPro" id="IPR019292">
    <property type="entry name" value="McrC"/>
</dbReference>
<keyword evidence="2" id="KW-1185">Reference proteome</keyword>
<dbReference type="Proteomes" id="UP001302652">
    <property type="component" value="Chromosome 1"/>
</dbReference>
<evidence type="ECO:0008006" key="3">
    <source>
        <dbReference type="Google" id="ProtNLM"/>
    </source>
</evidence>
<protein>
    <recommendedName>
        <fullName evidence="3">Restriction endonuclease</fullName>
    </recommendedName>
</protein>
<gene>
    <name evidence="1" type="ORF">RW095_35930</name>
</gene>